<accession>A0A3B0JG26</accession>
<protein>
    <submittedName>
        <fullName evidence="1">Uncharacterized protein</fullName>
    </submittedName>
</protein>
<sequence>MNHTVRTSGNVTDEMIKNYIENHSKKEDKFGDFQVES</sequence>
<dbReference type="EMBL" id="OUNF01000193">
    <property type="protein sequence ID" value="SPP34069.1"/>
    <property type="molecule type" value="Genomic_DNA"/>
</dbReference>
<name>A0A3B0JG26_9RICK</name>
<dbReference type="AlphaFoldDB" id="A0A3B0JG26"/>
<organism evidence="1">
    <name type="scientific">Wolbachia endosymbiont of Aleurodicus floccissimus</name>
    <dbReference type="NCBI Taxonomy" id="2152762"/>
    <lineage>
        <taxon>Bacteria</taxon>
        <taxon>Pseudomonadati</taxon>
        <taxon>Pseudomonadota</taxon>
        <taxon>Alphaproteobacteria</taxon>
        <taxon>Rickettsiales</taxon>
        <taxon>Anaplasmataceae</taxon>
        <taxon>Wolbachieae</taxon>
        <taxon>Wolbachia</taxon>
    </lineage>
</organism>
<reference evidence="1" key="1">
    <citation type="submission" date="2018-04" db="EMBL/GenBank/DDBJ databases">
        <authorList>
            <person name="Go L.Y."/>
            <person name="Mitchell J.A."/>
        </authorList>
    </citation>
    <scope>NUCLEOTIDE SEQUENCE</scope>
    <source>
        <strain evidence="1">WBAF</strain>
    </source>
</reference>
<evidence type="ECO:0000313" key="1">
    <source>
        <dbReference type="EMBL" id="SPP34069.1"/>
    </source>
</evidence>
<proteinExistence type="predicted"/>
<gene>
    <name evidence="1" type="ORF">WBAF_0756</name>
</gene>